<dbReference type="InterPro" id="IPR048020">
    <property type="entry name" value="Transpos_IS3"/>
</dbReference>
<dbReference type="PANTHER" id="PTHR46889:SF7">
    <property type="entry name" value="TRANSPOSASE FOR INSERTION SEQUENCE ELEMENT IS904"/>
    <property type="match status" value="1"/>
</dbReference>
<dbReference type="NCBIfam" id="NF033516">
    <property type="entry name" value="transpos_IS3"/>
    <property type="match status" value="1"/>
</dbReference>
<feature type="compositionally biased region" description="Basic and acidic residues" evidence="1">
    <location>
        <begin position="91"/>
        <end position="111"/>
    </location>
</feature>
<protein>
    <recommendedName>
        <fullName evidence="2">Integrase catalytic domain-containing protein</fullName>
    </recommendedName>
</protein>
<dbReference type="PANTHER" id="PTHR46889">
    <property type="entry name" value="TRANSPOSASE INSF FOR INSERTION SEQUENCE IS3B-RELATED"/>
    <property type="match status" value="1"/>
</dbReference>
<dbReference type="InterPro" id="IPR050900">
    <property type="entry name" value="Transposase_IS3/IS150/IS904"/>
</dbReference>
<dbReference type="GO" id="GO:0015074">
    <property type="term" value="P:DNA integration"/>
    <property type="evidence" value="ECO:0007669"/>
    <property type="project" value="InterPro"/>
</dbReference>
<dbReference type="EMBL" id="PSYR01000002">
    <property type="protein sequence ID" value="RCN56217.1"/>
    <property type="molecule type" value="Genomic_DNA"/>
</dbReference>
<feature type="region of interest" description="Disordered" evidence="1">
    <location>
        <begin position="86"/>
        <end position="152"/>
    </location>
</feature>
<dbReference type="PROSITE" id="PS50994">
    <property type="entry name" value="INTEGRASE"/>
    <property type="match status" value="1"/>
</dbReference>
<dbReference type="Gene3D" id="3.30.420.10">
    <property type="entry name" value="Ribonuclease H-like superfamily/Ribonuclease H"/>
    <property type="match status" value="1"/>
</dbReference>
<dbReference type="AlphaFoldDB" id="A0A368HGQ1"/>
<dbReference type="InterPro" id="IPR012337">
    <property type="entry name" value="RNaseH-like_sf"/>
</dbReference>
<dbReference type="Pfam" id="PF00665">
    <property type="entry name" value="rve"/>
    <property type="match status" value="1"/>
</dbReference>
<evidence type="ECO:0000259" key="2">
    <source>
        <dbReference type="PROSITE" id="PS50994"/>
    </source>
</evidence>
<dbReference type="SUPFAM" id="SSF53098">
    <property type="entry name" value="Ribonuclease H-like"/>
    <property type="match status" value="1"/>
</dbReference>
<dbReference type="InterPro" id="IPR036397">
    <property type="entry name" value="RNaseH_sf"/>
</dbReference>
<comment type="caution">
    <text evidence="3">The sequence shown here is derived from an EMBL/GenBank/DDBJ whole genome shotgun (WGS) entry which is preliminary data.</text>
</comment>
<dbReference type="InterPro" id="IPR001584">
    <property type="entry name" value="Integrase_cat-core"/>
</dbReference>
<feature type="region of interest" description="Disordered" evidence="1">
    <location>
        <begin position="25"/>
        <end position="44"/>
    </location>
</feature>
<name>A0A368HGQ1_9GAMM</name>
<feature type="domain" description="Integrase catalytic" evidence="2">
    <location>
        <begin position="289"/>
        <end position="401"/>
    </location>
</feature>
<sequence>MLSRLIIDHYLLCGFHLMCTAGRPKREGTPDRYPSTANNPIPQDQSSSAQLYYIVSVALHRPDPLRQPLIGVFGAVHLDVLAMVTGSGDTTDDRPEKDHRPCGLRCLRDRSQTPGPSEPGDPVAPAVDRPGGEHFRQAHGDDTHQRSRGLAGQDWRAYGPERFFRTSARQMTTAERLQRVERENPVVPIARQCAWLGVPRSSVYYQGKPAVSEEDLSLMKRLDALHLQHPFLGSRRLRDRLERDGVFVNRKRIQRLMQVMGIKTLYPRRKTSAPGPGHRIYPYLLRGMTITRPNQVWCADVTYIPMARGFCYLVAIMDWATRAVLSWRLATTLEADSCVEALEEALERYGAPQIFNTDQGAQFTSEAFTDVLKGHTIDISMDGKGCWRDNVFVERLWRSVKYEEVVCYERESSGSEQSRCFTKDEGGPLGVGLQEQASNHHKWRELRAHVVSVAGKGGVRLRQVRIEKTNASEPLMTCRNVLSEVETGILTSIPRAKVGVKWSPVDGPLMDGLNQPLGGHYGTSGSCSIYRRLQGAGSVIGREPRSGKGCPQARYFGQDAG</sequence>
<dbReference type="OrthoDB" id="6174090at2"/>
<accession>A0A368HGQ1</accession>
<evidence type="ECO:0000313" key="3">
    <source>
        <dbReference type="EMBL" id="RCN56217.1"/>
    </source>
</evidence>
<dbReference type="GO" id="GO:0003676">
    <property type="term" value="F:nucleic acid binding"/>
    <property type="evidence" value="ECO:0007669"/>
    <property type="project" value="InterPro"/>
</dbReference>
<organism evidence="3 4">
    <name type="scientific">Acidiferrobacter thiooxydans</name>
    <dbReference type="NCBI Taxonomy" id="163359"/>
    <lineage>
        <taxon>Bacteria</taxon>
        <taxon>Pseudomonadati</taxon>
        <taxon>Pseudomonadota</taxon>
        <taxon>Gammaproteobacteria</taxon>
        <taxon>Acidiferrobacterales</taxon>
        <taxon>Acidiferrobacteraceae</taxon>
        <taxon>Acidiferrobacter</taxon>
    </lineage>
</organism>
<dbReference type="InterPro" id="IPR025948">
    <property type="entry name" value="HTH-like_dom"/>
</dbReference>
<dbReference type="Pfam" id="PF13276">
    <property type="entry name" value="HTH_21"/>
    <property type="match status" value="1"/>
</dbReference>
<feature type="compositionally biased region" description="Polar residues" evidence="1">
    <location>
        <begin position="35"/>
        <end position="44"/>
    </location>
</feature>
<dbReference type="Proteomes" id="UP000253250">
    <property type="component" value="Unassembled WGS sequence"/>
</dbReference>
<evidence type="ECO:0000313" key="4">
    <source>
        <dbReference type="Proteomes" id="UP000253250"/>
    </source>
</evidence>
<keyword evidence="4" id="KW-1185">Reference proteome</keyword>
<reference evidence="3 4" key="1">
    <citation type="submission" date="2018-02" db="EMBL/GenBank/DDBJ databases">
        <title>Insights into the biology of acidophilic members of the Acidiferrobacteraceae family derived from comparative genomic analyses.</title>
        <authorList>
            <person name="Issotta F."/>
            <person name="Thyssen C."/>
            <person name="Mena C."/>
            <person name="Moya A."/>
            <person name="Bellenberg S."/>
            <person name="Sproer C."/>
            <person name="Covarrubias P.C."/>
            <person name="Sand W."/>
            <person name="Quatrini R."/>
            <person name="Vera M."/>
        </authorList>
    </citation>
    <scope>NUCLEOTIDE SEQUENCE [LARGE SCALE GENOMIC DNA]</scope>
    <source>
        <strain evidence="4">m-1</strain>
    </source>
</reference>
<gene>
    <name evidence="3" type="ORF">C4900_10205</name>
</gene>
<feature type="compositionally biased region" description="Basic and acidic residues" evidence="1">
    <location>
        <begin position="130"/>
        <end position="145"/>
    </location>
</feature>
<evidence type="ECO:0000256" key="1">
    <source>
        <dbReference type="SAM" id="MobiDB-lite"/>
    </source>
</evidence>
<proteinExistence type="predicted"/>